<name>A0A1T4VZV7_9FIRM</name>
<feature type="domain" description="CBS" evidence="4">
    <location>
        <begin position="129"/>
        <end position="186"/>
    </location>
</feature>
<dbReference type="Gene3D" id="3.10.580.10">
    <property type="entry name" value="CBS-domain"/>
    <property type="match status" value="1"/>
</dbReference>
<dbReference type="STRING" id="39495.SAMN02745111_02053"/>
<evidence type="ECO:0000256" key="2">
    <source>
        <dbReference type="ARBA" id="ARBA00023122"/>
    </source>
</evidence>
<dbReference type="GO" id="GO:0050660">
    <property type="term" value="F:flavin adenine dinucleotide binding"/>
    <property type="evidence" value="ECO:0007669"/>
    <property type="project" value="InterPro"/>
</dbReference>
<evidence type="ECO:0000259" key="4">
    <source>
        <dbReference type="PROSITE" id="PS51371"/>
    </source>
</evidence>
<keyword evidence="6" id="KW-1185">Reference proteome</keyword>
<dbReference type="PANTHER" id="PTHR22777:SF17">
    <property type="entry name" value="UPF0053 PROTEIN SLL0260"/>
    <property type="match status" value="1"/>
</dbReference>
<proteinExistence type="predicted"/>
<evidence type="ECO:0000313" key="6">
    <source>
        <dbReference type="Proteomes" id="UP000190814"/>
    </source>
</evidence>
<dbReference type="InterPro" id="IPR016169">
    <property type="entry name" value="FAD-bd_PCMH_sub2"/>
</dbReference>
<dbReference type="SMART" id="SM01091">
    <property type="entry name" value="CorC_HlyC"/>
    <property type="match status" value="1"/>
</dbReference>
<dbReference type="SUPFAM" id="SSF54631">
    <property type="entry name" value="CBS-domain pair"/>
    <property type="match status" value="1"/>
</dbReference>
<dbReference type="InterPro" id="IPR005170">
    <property type="entry name" value="Transptr-assoc_dom"/>
</dbReference>
<dbReference type="Gene3D" id="3.30.465.10">
    <property type="match status" value="1"/>
</dbReference>
<accession>A0A1T4VZV7</accession>
<dbReference type="InterPro" id="IPR036318">
    <property type="entry name" value="FAD-bd_PCMH-like_sf"/>
</dbReference>
<dbReference type="Pfam" id="PF03471">
    <property type="entry name" value="CorC_HlyC"/>
    <property type="match status" value="1"/>
</dbReference>
<dbReference type="SMART" id="SM00116">
    <property type="entry name" value="CBS"/>
    <property type="match status" value="2"/>
</dbReference>
<keyword evidence="2 3" id="KW-0129">CBS domain</keyword>
<sequence>MKPGPSFVDWLTGKKNDNVTEEEIVSMVNESHEQGNIEASEATMIANIFELDDKEAKDIMTHRKNVIAINADMTLDETAMMILTDGHSRFPVYDEDMDNVIGILYLRDAFLFKEKKGMGSNKLKDIEGLLREAVYIPETRKIQDIFKEMQQKKIHLEVVIDEYGQVSGVVTMEDILEEIVGNIFDEYDEVTVNIVKLSENTYEIDGETPLYEINLKLGIDFGDEDFETLNGYLIAQLDRIPKEDEKPIIDIDRYHYNVLEVKDKMISKVKLTIDEVSEDDEEE</sequence>
<dbReference type="Pfam" id="PF00571">
    <property type="entry name" value="CBS"/>
    <property type="match status" value="2"/>
</dbReference>
<dbReference type="PROSITE" id="PS51371">
    <property type="entry name" value="CBS"/>
    <property type="match status" value="2"/>
</dbReference>
<dbReference type="OrthoDB" id="9798188at2"/>
<reference evidence="5 6" key="1">
    <citation type="submission" date="2017-02" db="EMBL/GenBank/DDBJ databases">
        <authorList>
            <person name="Peterson S.W."/>
        </authorList>
    </citation>
    <scope>NUCLEOTIDE SEQUENCE [LARGE SCALE GENOMIC DNA]</scope>
    <source>
        <strain evidence="5 6">ATCC 35992</strain>
    </source>
</reference>
<dbReference type="SUPFAM" id="SSF56176">
    <property type="entry name" value="FAD-binding/transporter-associated domain-like"/>
    <property type="match status" value="1"/>
</dbReference>
<dbReference type="Proteomes" id="UP000190814">
    <property type="component" value="Unassembled WGS sequence"/>
</dbReference>
<dbReference type="InterPro" id="IPR046342">
    <property type="entry name" value="CBS_dom_sf"/>
</dbReference>
<evidence type="ECO:0000313" key="5">
    <source>
        <dbReference type="EMBL" id="SKA70513.1"/>
    </source>
</evidence>
<dbReference type="CDD" id="cd04590">
    <property type="entry name" value="CBS_pair_CorC_HlyC_assoc"/>
    <property type="match status" value="1"/>
</dbReference>
<gene>
    <name evidence="5" type="ORF">SAMN02745111_02053</name>
</gene>
<dbReference type="PANTHER" id="PTHR22777">
    <property type="entry name" value="HEMOLYSIN-RELATED"/>
    <property type="match status" value="1"/>
</dbReference>
<dbReference type="InterPro" id="IPR000644">
    <property type="entry name" value="CBS_dom"/>
</dbReference>
<dbReference type="EMBL" id="FUXZ01000013">
    <property type="protein sequence ID" value="SKA70513.1"/>
    <property type="molecule type" value="Genomic_DNA"/>
</dbReference>
<keyword evidence="1" id="KW-0677">Repeat</keyword>
<dbReference type="InterPro" id="IPR044751">
    <property type="entry name" value="Ion_transp-like_CBS"/>
</dbReference>
<organism evidence="5 6">
    <name type="scientific">Eubacterium uniforme</name>
    <dbReference type="NCBI Taxonomy" id="39495"/>
    <lineage>
        <taxon>Bacteria</taxon>
        <taxon>Bacillati</taxon>
        <taxon>Bacillota</taxon>
        <taxon>Clostridia</taxon>
        <taxon>Eubacteriales</taxon>
        <taxon>Eubacteriaceae</taxon>
        <taxon>Eubacterium</taxon>
    </lineage>
</organism>
<evidence type="ECO:0000256" key="3">
    <source>
        <dbReference type="PROSITE-ProRule" id="PRU00703"/>
    </source>
</evidence>
<dbReference type="AlphaFoldDB" id="A0A1T4VZV7"/>
<protein>
    <submittedName>
        <fullName evidence="5">Putative hemolysin</fullName>
    </submittedName>
</protein>
<dbReference type="GO" id="GO:0005886">
    <property type="term" value="C:plasma membrane"/>
    <property type="evidence" value="ECO:0007669"/>
    <property type="project" value="TreeGrafter"/>
</dbReference>
<evidence type="ECO:0000256" key="1">
    <source>
        <dbReference type="ARBA" id="ARBA00022737"/>
    </source>
</evidence>
<dbReference type="FunFam" id="3.10.580.10:FF:000002">
    <property type="entry name" value="Magnesium/cobalt efflux protein CorC"/>
    <property type="match status" value="1"/>
</dbReference>
<feature type="domain" description="CBS" evidence="4">
    <location>
        <begin position="60"/>
        <end position="123"/>
    </location>
</feature>
<dbReference type="RefSeq" id="WP_078766884.1">
    <property type="nucleotide sequence ID" value="NZ_FUXZ01000013.1"/>
</dbReference>